<dbReference type="InterPro" id="IPR002666">
    <property type="entry name" value="Folate_carrier"/>
</dbReference>
<protein>
    <submittedName>
        <fullName evidence="4">Uncharacterized protein</fullName>
    </submittedName>
</protein>
<feature type="transmembrane region" description="Helical" evidence="2">
    <location>
        <begin position="89"/>
        <end position="107"/>
    </location>
</feature>
<dbReference type="Pfam" id="PF01770">
    <property type="entry name" value="Folate_carrier"/>
    <property type="match status" value="1"/>
</dbReference>
<evidence type="ECO:0000256" key="1">
    <source>
        <dbReference type="ARBA" id="ARBA00005773"/>
    </source>
</evidence>
<keyword evidence="2" id="KW-0472">Membrane</keyword>
<feature type="transmembrane region" description="Helical" evidence="2">
    <location>
        <begin position="12"/>
        <end position="29"/>
    </location>
</feature>
<dbReference type="AlphaFoldDB" id="A0A915ENE6"/>
<keyword evidence="2" id="KW-0812">Transmembrane</keyword>
<feature type="transmembrane region" description="Helical" evidence="2">
    <location>
        <begin position="35"/>
        <end position="54"/>
    </location>
</feature>
<evidence type="ECO:0000313" key="3">
    <source>
        <dbReference type="Proteomes" id="UP000887574"/>
    </source>
</evidence>
<accession>A0A915ENE6</accession>
<feature type="transmembrane region" description="Helical" evidence="2">
    <location>
        <begin position="61"/>
        <end position="83"/>
    </location>
</feature>
<sequence length="154" mass="17297">MVANGLVEGINTLLSALMTFLLQFMQFDWQHHGQWIFLLSSLIVAAMLAVIVQLKNILVDFAFYLLISSFYHVLLAVASNLIASQLPSGSYSLIFGFNTFLALIFGYRDTVPSLQWLFCCNFFSVFGADDRFQIVQTEIVFSLFLLISSACAKN</sequence>
<dbReference type="GO" id="GO:0005886">
    <property type="term" value="C:plasma membrane"/>
    <property type="evidence" value="ECO:0007669"/>
    <property type="project" value="TreeGrafter"/>
</dbReference>
<comment type="similarity">
    <text evidence="1">Belongs to the reduced folate carrier (RFC) transporter (TC 2.A.48) family.</text>
</comment>
<proteinExistence type="inferred from homology"/>
<dbReference type="PANTHER" id="PTHR10686">
    <property type="entry name" value="FOLATE TRANSPORTER"/>
    <property type="match status" value="1"/>
</dbReference>
<dbReference type="GO" id="GO:0090482">
    <property type="term" value="F:vitamin transmembrane transporter activity"/>
    <property type="evidence" value="ECO:0007669"/>
    <property type="project" value="InterPro"/>
</dbReference>
<evidence type="ECO:0000256" key="2">
    <source>
        <dbReference type="SAM" id="Phobius"/>
    </source>
</evidence>
<evidence type="ECO:0000313" key="4">
    <source>
        <dbReference type="WBParaSite" id="jg8676"/>
    </source>
</evidence>
<dbReference type="PANTHER" id="PTHR10686:SF20">
    <property type="entry name" value="FOLATE TRANSPORTER 1"/>
    <property type="match status" value="1"/>
</dbReference>
<reference evidence="4" key="1">
    <citation type="submission" date="2022-11" db="UniProtKB">
        <authorList>
            <consortium name="WormBaseParasite"/>
        </authorList>
    </citation>
    <scope>IDENTIFICATION</scope>
</reference>
<organism evidence="3 4">
    <name type="scientific">Ditylenchus dipsaci</name>
    <dbReference type="NCBI Taxonomy" id="166011"/>
    <lineage>
        <taxon>Eukaryota</taxon>
        <taxon>Metazoa</taxon>
        <taxon>Ecdysozoa</taxon>
        <taxon>Nematoda</taxon>
        <taxon>Chromadorea</taxon>
        <taxon>Rhabditida</taxon>
        <taxon>Tylenchina</taxon>
        <taxon>Tylenchomorpha</taxon>
        <taxon>Sphaerularioidea</taxon>
        <taxon>Anguinidae</taxon>
        <taxon>Anguininae</taxon>
        <taxon>Ditylenchus</taxon>
    </lineage>
</organism>
<dbReference type="WBParaSite" id="jg8676">
    <property type="protein sequence ID" value="jg8676"/>
    <property type="gene ID" value="jg8676"/>
</dbReference>
<keyword evidence="2" id="KW-1133">Transmembrane helix</keyword>
<dbReference type="Proteomes" id="UP000887574">
    <property type="component" value="Unplaced"/>
</dbReference>
<keyword evidence="3" id="KW-1185">Reference proteome</keyword>
<name>A0A915ENE6_9BILA</name>